<keyword evidence="2" id="KW-1185">Reference proteome</keyword>
<protein>
    <submittedName>
        <fullName evidence="1">Uncharacterized protein</fullName>
    </submittedName>
</protein>
<proteinExistence type="predicted"/>
<dbReference type="RefSeq" id="WP_092172630.1">
    <property type="nucleotide sequence ID" value="NZ_FNZH01000002.1"/>
</dbReference>
<reference evidence="2" key="1">
    <citation type="submission" date="2016-10" db="EMBL/GenBank/DDBJ databases">
        <authorList>
            <person name="Varghese N."/>
            <person name="Submissions S."/>
        </authorList>
    </citation>
    <scope>NUCLEOTIDE SEQUENCE [LARGE SCALE GENOMIC DNA]</scope>
    <source>
        <strain evidence="2">IBRC-M 10761</strain>
    </source>
</reference>
<organism evidence="1 2">
    <name type="scientific">Cyclobacterium xiamenense</name>
    <dbReference type="NCBI Taxonomy" id="1297121"/>
    <lineage>
        <taxon>Bacteria</taxon>
        <taxon>Pseudomonadati</taxon>
        <taxon>Bacteroidota</taxon>
        <taxon>Cytophagia</taxon>
        <taxon>Cytophagales</taxon>
        <taxon>Cyclobacteriaceae</taxon>
        <taxon>Cyclobacterium</taxon>
    </lineage>
</organism>
<evidence type="ECO:0000313" key="1">
    <source>
        <dbReference type="EMBL" id="SEJ21180.1"/>
    </source>
</evidence>
<dbReference type="OrthoDB" id="5348860at2"/>
<dbReference type="Proteomes" id="UP000199403">
    <property type="component" value="Unassembled WGS sequence"/>
</dbReference>
<accession>A0A1H6X8B9</accession>
<dbReference type="AlphaFoldDB" id="A0A1H6X8B9"/>
<dbReference type="EMBL" id="FNZH01000002">
    <property type="protein sequence ID" value="SEJ21180.1"/>
    <property type="molecule type" value="Genomic_DNA"/>
</dbReference>
<evidence type="ECO:0000313" key="2">
    <source>
        <dbReference type="Proteomes" id="UP000199403"/>
    </source>
</evidence>
<sequence length="172" mass="19091">MLSIGNAIIAIFLIAGSFEDQSGVLSQDDDIENITTVLRTEFGEKSAFPRRFIYDKVELNGDEQPEYLIGLIGPDFCGTGGCTMLVLSDKLKVMAKMTLVKYPVYVGQDSPEEKTNGFQNIYVRTGEVGFVKVAWNGKTYPTNPSMQPKLAESDISDKNQLLNAFDDPAWEF</sequence>
<name>A0A1H6X8B9_9BACT</name>
<gene>
    <name evidence="1" type="ORF">SAMN05192553_102946</name>
</gene>